<sequence>MEKINIPNPCSENWDLMSPDEKGRFCSVCCKCVIDFTQMKREEIKQIIEEKYEERICGRFYNHQLDQPGRKDWLKDKFFNYIPLNFQQNKILLSVFSMLLFLAGCSKQKPYYGRTSGIVVSDNKTDTIQNKHSVIGEAKIPEEQDASIRNRPDSISTKKQNR</sequence>
<protein>
    <submittedName>
        <fullName evidence="2">Uncharacterized protein</fullName>
    </submittedName>
</protein>
<feature type="region of interest" description="Disordered" evidence="1">
    <location>
        <begin position="138"/>
        <end position="162"/>
    </location>
</feature>
<name>A0AAU6WNF8_9FLAO</name>
<evidence type="ECO:0000313" key="2">
    <source>
        <dbReference type="EMBL" id="XAO74301.1"/>
    </source>
</evidence>
<accession>A0AAU6WNF8</accession>
<evidence type="ECO:0000313" key="3">
    <source>
        <dbReference type="Proteomes" id="UP001463665"/>
    </source>
</evidence>
<dbReference type="Proteomes" id="UP001463665">
    <property type="component" value="Chromosome"/>
</dbReference>
<feature type="compositionally biased region" description="Polar residues" evidence="1">
    <location>
        <begin position="153"/>
        <end position="162"/>
    </location>
</feature>
<dbReference type="RefSeq" id="WP_345766481.1">
    <property type="nucleotide sequence ID" value="NZ_CP154834.1"/>
</dbReference>
<gene>
    <name evidence="2" type="ORF">AAFP95_22285</name>
</gene>
<reference evidence="2 3" key="1">
    <citation type="submission" date="2024-04" db="EMBL/GenBank/DDBJ databases">
        <title>Genome sequencing and assembly of rice foliar adapted Chryseobacterium endophyticum OsEnb-ALM-A6.</title>
        <authorList>
            <person name="Kumar S."/>
            <person name="Javed M."/>
            <person name="Chouhan V."/>
            <person name="Charishma K."/>
            <person name="Patel A."/>
            <person name="Kumar M."/>
            <person name="Sahu K.P."/>
            <person name="Kumar A."/>
        </authorList>
    </citation>
    <scope>NUCLEOTIDE SEQUENCE [LARGE SCALE GENOMIC DNA]</scope>
    <source>
        <strain evidence="2 3">OsEnb-ALM-A6</strain>
    </source>
</reference>
<feature type="compositionally biased region" description="Basic and acidic residues" evidence="1">
    <location>
        <begin position="139"/>
        <end position="152"/>
    </location>
</feature>
<dbReference type="EMBL" id="CP154834">
    <property type="protein sequence ID" value="XAO74301.1"/>
    <property type="molecule type" value="Genomic_DNA"/>
</dbReference>
<keyword evidence="3" id="KW-1185">Reference proteome</keyword>
<proteinExistence type="predicted"/>
<dbReference type="AlphaFoldDB" id="A0AAU6WNF8"/>
<evidence type="ECO:0000256" key="1">
    <source>
        <dbReference type="SAM" id="MobiDB-lite"/>
    </source>
</evidence>
<organism evidence="2 3">
    <name type="scientific">Chryseobacterium endophyticum</name>
    <dbReference type="NCBI Taxonomy" id="1854762"/>
    <lineage>
        <taxon>Bacteria</taxon>
        <taxon>Pseudomonadati</taxon>
        <taxon>Bacteroidota</taxon>
        <taxon>Flavobacteriia</taxon>
        <taxon>Flavobacteriales</taxon>
        <taxon>Weeksellaceae</taxon>
        <taxon>Chryseobacterium group</taxon>
        <taxon>Chryseobacterium</taxon>
    </lineage>
</organism>